<dbReference type="GO" id="GO:0003677">
    <property type="term" value="F:DNA binding"/>
    <property type="evidence" value="ECO:0007669"/>
    <property type="project" value="UniProtKB-KW"/>
</dbReference>
<dbReference type="KEGG" id="rgl:CS053_08630"/>
<reference evidence="5 6" key="1">
    <citation type="submission" date="2019-08" db="EMBL/GenBank/DDBJ databases">
        <title>Complete genome sequence of Rhodanobacter glycinis strain T01E-68 isolated from tomato root.</title>
        <authorList>
            <person name="Weon H.-Y."/>
            <person name="Lee S.A."/>
        </authorList>
    </citation>
    <scope>NUCLEOTIDE SEQUENCE [LARGE SCALE GENOMIC DNA]</scope>
    <source>
        <strain evidence="5 6">T01E-68</strain>
    </source>
</reference>
<dbReference type="PANTHER" id="PTHR40661:SF3">
    <property type="entry name" value="FELS-1 PROPHAGE TRANSCRIPTIONAL REGULATOR"/>
    <property type="match status" value="1"/>
</dbReference>
<dbReference type="CDD" id="cd06529">
    <property type="entry name" value="S24_LexA-like"/>
    <property type="match status" value="1"/>
</dbReference>
<dbReference type="PANTHER" id="PTHR40661">
    <property type="match status" value="1"/>
</dbReference>
<evidence type="ECO:0000256" key="2">
    <source>
        <dbReference type="ARBA" id="ARBA00023125"/>
    </source>
</evidence>
<dbReference type="Gene3D" id="2.10.109.10">
    <property type="entry name" value="Umud Fragment, subunit A"/>
    <property type="match status" value="1"/>
</dbReference>
<dbReference type="InterPro" id="IPR036286">
    <property type="entry name" value="LexA/Signal_pep-like_sf"/>
</dbReference>
<evidence type="ECO:0000256" key="1">
    <source>
        <dbReference type="ARBA" id="ARBA00023015"/>
    </source>
</evidence>
<evidence type="ECO:0000256" key="3">
    <source>
        <dbReference type="ARBA" id="ARBA00023163"/>
    </source>
</evidence>
<dbReference type="InterPro" id="IPR015927">
    <property type="entry name" value="Peptidase_S24_S26A/B/C"/>
</dbReference>
<dbReference type="SUPFAM" id="SSF51306">
    <property type="entry name" value="LexA/Signal peptidase"/>
    <property type="match status" value="1"/>
</dbReference>
<dbReference type="Pfam" id="PF00717">
    <property type="entry name" value="Peptidase_S24"/>
    <property type="match status" value="1"/>
</dbReference>
<gene>
    <name evidence="5" type="ORF">CS053_08630</name>
</gene>
<dbReference type="Proteomes" id="UP000321807">
    <property type="component" value="Chromosome"/>
</dbReference>
<sequence>MFNTIVNTACINELCSSPTIGAMIDADIKLHPSCARLYSVAAEIGDDAPAKVSTRLNVSAQVLQNWEGRGVSKDGALQAQAVYGCDANWLLGIQGASIRASRMPSIHAVATTETRPGYVRFQLMDAIGGAGPGMINPDYPEVLREVELAEWQVREELGRIPSPARIKLLTVRGESMSPRIRSGDVVFVDIEDQRPYDGGIFVIVLHGHALVKRLEVRTDGLHIVSLAEPNRPDILPPNKMESLHIAGRVLGAFQLRRAEDL</sequence>
<evidence type="ECO:0000313" key="6">
    <source>
        <dbReference type="Proteomes" id="UP000321807"/>
    </source>
</evidence>
<dbReference type="AlphaFoldDB" id="A0A5B9DX04"/>
<keyword evidence="2" id="KW-0238">DNA-binding</keyword>
<feature type="domain" description="Peptidase S24/S26A/S26B/S26C" evidence="4">
    <location>
        <begin position="162"/>
        <end position="249"/>
    </location>
</feature>
<dbReference type="InterPro" id="IPR039418">
    <property type="entry name" value="LexA-like"/>
</dbReference>
<dbReference type="EMBL" id="CP042807">
    <property type="protein sequence ID" value="QEE24562.1"/>
    <property type="molecule type" value="Genomic_DNA"/>
</dbReference>
<keyword evidence="1" id="KW-0805">Transcription regulation</keyword>
<organism evidence="5 6">
    <name type="scientific">Rhodanobacter glycinis</name>
    <dbReference type="NCBI Taxonomy" id="582702"/>
    <lineage>
        <taxon>Bacteria</taxon>
        <taxon>Pseudomonadati</taxon>
        <taxon>Pseudomonadota</taxon>
        <taxon>Gammaproteobacteria</taxon>
        <taxon>Lysobacterales</taxon>
        <taxon>Rhodanobacteraceae</taxon>
        <taxon>Rhodanobacter</taxon>
    </lineage>
</organism>
<protein>
    <submittedName>
        <fullName evidence="5">Helix-turn-helix transcriptional regulator</fullName>
    </submittedName>
</protein>
<accession>A0A5B9DX04</accession>
<name>A0A5B9DX04_9GAMM</name>
<proteinExistence type="predicted"/>
<evidence type="ECO:0000259" key="4">
    <source>
        <dbReference type="Pfam" id="PF00717"/>
    </source>
</evidence>
<evidence type="ECO:0000313" key="5">
    <source>
        <dbReference type="EMBL" id="QEE24562.1"/>
    </source>
</evidence>
<keyword evidence="3" id="KW-0804">Transcription</keyword>